<gene>
    <name evidence="2" type="ORF">D7V88_24435</name>
</gene>
<dbReference type="RefSeq" id="WP_120543058.1">
    <property type="nucleotide sequence ID" value="NZ_RAVZ01000184.1"/>
</dbReference>
<evidence type="ECO:0000256" key="1">
    <source>
        <dbReference type="SAM" id="SignalP"/>
    </source>
</evidence>
<dbReference type="OrthoDB" id="9765872at2"/>
<evidence type="ECO:0000313" key="3">
    <source>
        <dbReference type="Proteomes" id="UP000268094"/>
    </source>
</evidence>
<organism evidence="2 3">
    <name type="scientific">Corallococcus terminator</name>
    <dbReference type="NCBI Taxonomy" id="2316733"/>
    <lineage>
        <taxon>Bacteria</taxon>
        <taxon>Pseudomonadati</taxon>
        <taxon>Myxococcota</taxon>
        <taxon>Myxococcia</taxon>
        <taxon>Myxococcales</taxon>
        <taxon>Cystobacterineae</taxon>
        <taxon>Myxococcaceae</taxon>
        <taxon>Corallococcus</taxon>
    </lineage>
</organism>
<sequence>MRSTWTLSLTAALLMAGCGAEPPASEAPPVEAAVGTAEAPLDADLAPYFDAVTTPTNGYNVVGTLTPASWSWGQIELLEGRQRFRSEYYNPRTQKLRYQDTYQSSDYPVATFFGALNQQLVDGFNLAYANSCATTAGSTCPAVGPTKPAARYVLLHKGRATAARTCNVNLTPTLLVHGAIQDANVWMFPNGNNGSGGSYGNAAQKTGLVQDLESKGRCVYAVTFGSFHGDNYNHAIHVANAVSRIKALHPGVARVDVIAWSKGVLAVDPWIANAATWGGFSTTRLFERLAKEQASQVPAYDDSVRVYVPLSGPHKGIDLNFRHPIHTLTIASTSSNAPVGRGPMPWTYFSAFQCVTWGSDVPWYNNPYAESVCEGSGGMWPDFFRRIYLSNITGLSSTGAPVSASTLQSLNTTQGLSASAFNFDEYNMSLFGSVNDSGKYVTAFPGQLQAANDLRGTYPIPDRSALAWDNVDPNENRYFPWLDSKLIYNPLNPWIAAGYMDATDHRVCRTTAYDPAGSPCFAYHAYNTNQNAEGYNISNYAKYRIMHGLGMATAMEMGGKFITRLAEHGLDTRLKSLYVLYGTAAGSAPYETDGMTSTTSAPRGDGVLFEASIAAMTQLTQGWTAAKKTADAKQEGMAYDHLSMGITPAVWNKISAHFVSRD</sequence>
<keyword evidence="3" id="KW-1185">Reference proteome</keyword>
<comment type="caution">
    <text evidence="2">The sequence shown here is derived from an EMBL/GenBank/DDBJ whole genome shotgun (WGS) entry which is preliminary data.</text>
</comment>
<protein>
    <submittedName>
        <fullName evidence="2">Alpha/beta hydrolase</fullName>
    </submittedName>
</protein>
<dbReference type="PROSITE" id="PS51257">
    <property type="entry name" value="PROKAR_LIPOPROTEIN"/>
    <property type="match status" value="1"/>
</dbReference>
<keyword evidence="2" id="KW-0378">Hydrolase</keyword>
<feature type="signal peptide" evidence="1">
    <location>
        <begin position="1"/>
        <end position="20"/>
    </location>
</feature>
<dbReference type="EMBL" id="RAVZ01000184">
    <property type="protein sequence ID" value="RKG83139.1"/>
    <property type="molecule type" value="Genomic_DNA"/>
</dbReference>
<dbReference type="AlphaFoldDB" id="A0A3A8II37"/>
<accession>A0A3A8II37</accession>
<feature type="chain" id="PRO_5017487014" evidence="1">
    <location>
        <begin position="21"/>
        <end position="662"/>
    </location>
</feature>
<reference evidence="3" key="1">
    <citation type="submission" date="2018-09" db="EMBL/GenBank/DDBJ databases">
        <authorList>
            <person name="Livingstone P.G."/>
            <person name="Whitworth D.E."/>
        </authorList>
    </citation>
    <scope>NUCLEOTIDE SEQUENCE [LARGE SCALE GENOMIC DNA]</scope>
    <source>
        <strain evidence="3">CA054A</strain>
    </source>
</reference>
<evidence type="ECO:0000313" key="2">
    <source>
        <dbReference type="EMBL" id="RKG83139.1"/>
    </source>
</evidence>
<dbReference type="InterPro" id="IPR029058">
    <property type="entry name" value="AB_hydrolase_fold"/>
</dbReference>
<dbReference type="Gene3D" id="3.40.50.1820">
    <property type="entry name" value="alpha/beta hydrolase"/>
    <property type="match status" value="1"/>
</dbReference>
<name>A0A3A8II37_9BACT</name>
<keyword evidence="1" id="KW-0732">Signal</keyword>
<proteinExistence type="predicted"/>
<dbReference type="Proteomes" id="UP000268094">
    <property type="component" value="Unassembled WGS sequence"/>
</dbReference>
<dbReference type="GO" id="GO:0016787">
    <property type="term" value="F:hydrolase activity"/>
    <property type="evidence" value="ECO:0007669"/>
    <property type="project" value="UniProtKB-KW"/>
</dbReference>